<evidence type="ECO:0000256" key="1">
    <source>
        <dbReference type="ARBA" id="ARBA00004651"/>
    </source>
</evidence>
<dbReference type="Pfam" id="PF03825">
    <property type="entry name" value="Nuc_H_symport"/>
    <property type="match status" value="1"/>
</dbReference>
<accession>A0A7W7YGD6</accession>
<evidence type="ECO:0000256" key="5">
    <source>
        <dbReference type="ARBA" id="ARBA00022989"/>
    </source>
</evidence>
<gene>
    <name evidence="8" type="ORF">HNQ65_005281</name>
</gene>
<feature type="transmembrane region" description="Helical" evidence="7">
    <location>
        <begin position="140"/>
        <end position="160"/>
    </location>
</feature>
<reference evidence="8 9" key="1">
    <citation type="submission" date="2020-08" db="EMBL/GenBank/DDBJ databases">
        <title>Genomic Encyclopedia of Type Strains, Phase IV (KMG-IV): sequencing the most valuable type-strain genomes for metagenomic binning, comparative biology and taxonomic classification.</title>
        <authorList>
            <person name="Goeker M."/>
        </authorList>
    </citation>
    <scope>NUCLEOTIDE SEQUENCE [LARGE SCALE GENOMIC DNA]</scope>
    <source>
        <strain evidence="8 9">DSM 12252</strain>
    </source>
</reference>
<dbReference type="Gene3D" id="1.20.1250.20">
    <property type="entry name" value="MFS general substrate transporter like domains"/>
    <property type="match status" value="2"/>
</dbReference>
<dbReference type="GO" id="GO:0005886">
    <property type="term" value="C:plasma membrane"/>
    <property type="evidence" value="ECO:0007669"/>
    <property type="project" value="UniProtKB-SubCell"/>
</dbReference>
<feature type="transmembrane region" description="Helical" evidence="7">
    <location>
        <begin position="375"/>
        <end position="394"/>
    </location>
</feature>
<evidence type="ECO:0000313" key="9">
    <source>
        <dbReference type="Proteomes" id="UP000590740"/>
    </source>
</evidence>
<feature type="transmembrane region" description="Helical" evidence="7">
    <location>
        <begin position="250"/>
        <end position="268"/>
    </location>
</feature>
<feature type="transmembrane region" description="Helical" evidence="7">
    <location>
        <begin position="340"/>
        <end position="363"/>
    </location>
</feature>
<keyword evidence="3" id="KW-1003">Cell membrane</keyword>
<feature type="transmembrane region" description="Helical" evidence="7">
    <location>
        <begin position="76"/>
        <end position="100"/>
    </location>
</feature>
<evidence type="ECO:0000256" key="7">
    <source>
        <dbReference type="SAM" id="Phobius"/>
    </source>
</evidence>
<feature type="transmembrane region" description="Helical" evidence="7">
    <location>
        <begin position="44"/>
        <end position="64"/>
    </location>
</feature>
<feature type="transmembrane region" description="Helical" evidence="7">
    <location>
        <begin position="219"/>
        <end position="238"/>
    </location>
</feature>
<comment type="caution">
    <text evidence="8">The sequence shown here is derived from an EMBL/GenBank/DDBJ whole genome shotgun (WGS) entry which is preliminary data.</text>
</comment>
<evidence type="ECO:0000256" key="2">
    <source>
        <dbReference type="ARBA" id="ARBA00022448"/>
    </source>
</evidence>
<dbReference type="InterPro" id="IPR004740">
    <property type="entry name" value="Nuc_H_symport"/>
</dbReference>
<dbReference type="EMBL" id="JACHIG010000023">
    <property type="protein sequence ID" value="MBB5035668.1"/>
    <property type="molecule type" value="Genomic_DNA"/>
</dbReference>
<dbReference type="AlphaFoldDB" id="A0A7W7YGD6"/>
<dbReference type="GO" id="GO:0015212">
    <property type="term" value="F:cytidine transmembrane transporter activity"/>
    <property type="evidence" value="ECO:0007669"/>
    <property type="project" value="TreeGrafter"/>
</dbReference>
<organism evidence="8 9">
    <name type="scientific">Prosthecobacter vanneervenii</name>
    <dbReference type="NCBI Taxonomy" id="48466"/>
    <lineage>
        <taxon>Bacteria</taxon>
        <taxon>Pseudomonadati</taxon>
        <taxon>Verrucomicrobiota</taxon>
        <taxon>Verrucomicrobiia</taxon>
        <taxon>Verrucomicrobiales</taxon>
        <taxon>Verrucomicrobiaceae</taxon>
        <taxon>Prosthecobacter</taxon>
    </lineage>
</organism>
<dbReference type="InterPro" id="IPR036259">
    <property type="entry name" value="MFS_trans_sf"/>
</dbReference>
<dbReference type="Proteomes" id="UP000590740">
    <property type="component" value="Unassembled WGS sequence"/>
</dbReference>
<keyword evidence="4 7" id="KW-0812">Transmembrane</keyword>
<name>A0A7W7YGD6_9BACT</name>
<dbReference type="RefSeq" id="WP_184344694.1">
    <property type="nucleotide sequence ID" value="NZ_JACHIG010000023.1"/>
</dbReference>
<protein>
    <submittedName>
        <fullName evidence="8">MFS family permease</fullName>
    </submittedName>
</protein>
<feature type="transmembrane region" description="Helical" evidence="7">
    <location>
        <begin position="300"/>
        <end position="319"/>
    </location>
</feature>
<dbReference type="PANTHER" id="PTHR23522:SF4">
    <property type="entry name" value="NUCLEOSIDE PERMEASE NUPG-RELATED"/>
    <property type="match status" value="1"/>
</dbReference>
<sequence length="401" mass="44493">MSNPASDAKASRKSLATLFFCTAMPMGMWSVPLANVFKAHERGHLVPWVFATTAIAAFISPLFVGAMADQKHSPVLLLRWLAAITGIVLFITCGSLAWGWSDGMVLLWAQIYTLVATPVWSLTSSIVFSQLENAKRQFGPLRACATAGWMVGCWIVSFVLMADASLLAGMTAGGLWLVVSCLSWWLPMIPPGEVVQHRTWKQILGLDALFLLTHRDHRVLFITSALYCVPLAAFYPYTSAQLRDLGVKNISAVISLGQTTEVIAMLLLSGMLTRFRLKWVFLSGILICVVRFSLNTFNTLPWVMVGTLLHGFAYTLYFITTQIYLEERIDPKWRVRAQALLAMLMGGLGNLIGYLGGGWWYAATTADKVTDWPRFWWGETALTAAVSVFFALAYRGRVRSE</sequence>
<dbReference type="SUPFAM" id="SSF103473">
    <property type="entry name" value="MFS general substrate transporter"/>
    <property type="match status" value="1"/>
</dbReference>
<proteinExistence type="predicted"/>
<keyword evidence="6 7" id="KW-0472">Membrane</keyword>
<feature type="transmembrane region" description="Helical" evidence="7">
    <location>
        <begin position="166"/>
        <end position="186"/>
    </location>
</feature>
<keyword evidence="9" id="KW-1185">Reference proteome</keyword>
<dbReference type="PANTHER" id="PTHR23522">
    <property type="entry name" value="BLL5896 PROTEIN"/>
    <property type="match status" value="1"/>
</dbReference>
<keyword evidence="5 7" id="KW-1133">Transmembrane helix</keyword>
<evidence type="ECO:0000256" key="4">
    <source>
        <dbReference type="ARBA" id="ARBA00022692"/>
    </source>
</evidence>
<dbReference type="GO" id="GO:0015213">
    <property type="term" value="F:uridine transmembrane transporter activity"/>
    <property type="evidence" value="ECO:0007669"/>
    <property type="project" value="TreeGrafter"/>
</dbReference>
<evidence type="ECO:0000256" key="6">
    <source>
        <dbReference type="ARBA" id="ARBA00023136"/>
    </source>
</evidence>
<evidence type="ECO:0000313" key="8">
    <source>
        <dbReference type="EMBL" id="MBB5035668.1"/>
    </source>
</evidence>
<comment type="subcellular location">
    <subcellularLocation>
        <location evidence="1">Cell membrane</location>
        <topology evidence="1">Multi-pass membrane protein</topology>
    </subcellularLocation>
</comment>
<feature type="transmembrane region" description="Helical" evidence="7">
    <location>
        <begin position="106"/>
        <end position="128"/>
    </location>
</feature>
<evidence type="ECO:0000256" key="3">
    <source>
        <dbReference type="ARBA" id="ARBA00022475"/>
    </source>
</evidence>
<keyword evidence="2" id="KW-0813">Transport</keyword>